<evidence type="ECO:0000313" key="3">
    <source>
        <dbReference type="EMBL" id="GHO59200.1"/>
    </source>
</evidence>
<organism evidence="3 4">
    <name type="scientific">Ktedonobacter robiniae</name>
    <dbReference type="NCBI Taxonomy" id="2778365"/>
    <lineage>
        <taxon>Bacteria</taxon>
        <taxon>Bacillati</taxon>
        <taxon>Chloroflexota</taxon>
        <taxon>Ktedonobacteria</taxon>
        <taxon>Ktedonobacterales</taxon>
        <taxon>Ktedonobacteraceae</taxon>
        <taxon>Ktedonobacter</taxon>
    </lineage>
</organism>
<dbReference type="Proteomes" id="UP000654345">
    <property type="component" value="Unassembled WGS sequence"/>
</dbReference>
<accession>A0ABQ3V3Z8</accession>
<dbReference type="InterPro" id="IPR036188">
    <property type="entry name" value="FAD/NAD-bd_sf"/>
</dbReference>
<evidence type="ECO:0000259" key="2">
    <source>
        <dbReference type="Pfam" id="PF01494"/>
    </source>
</evidence>
<evidence type="ECO:0000313" key="4">
    <source>
        <dbReference type="Proteomes" id="UP000654345"/>
    </source>
</evidence>
<reference evidence="3 4" key="1">
    <citation type="journal article" date="2021" name="Int. J. Syst. Evol. Microbiol.">
        <title>Reticulibacter mediterranei gen. nov., sp. nov., within the new family Reticulibacteraceae fam. nov., and Ktedonospora formicarum gen. nov., sp. nov., Ktedonobacter robiniae sp. nov., Dictyobacter formicarum sp. nov. and Dictyobacter arantiisoli sp. nov., belonging to the class Ktedonobacteria.</title>
        <authorList>
            <person name="Yabe S."/>
            <person name="Zheng Y."/>
            <person name="Wang C.M."/>
            <person name="Sakai Y."/>
            <person name="Abe K."/>
            <person name="Yokota A."/>
            <person name="Donadio S."/>
            <person name="Cavaletti L."/>
            <person name="Monciardini P."/>
        </authorList>
    </citation>
    <scope>NUCLEOTIDE SEQUENCE [LARGE SCALE GENOMIC DNA]</scope>
    <source>
        <strain evidence="3 4">SOSP1-30</strain>
    </source>
</reference>
<dbReference type="InterPro" id="IPR002938">
    <property type="entry name" value="FAD-bd"/>
</dbReference>
<gene>
    <name evidence="3" type="ORF">KSB_76750</name>
</gene>
<dbReference type="Pfam" id="PF01494">
    <property type="entry name" value="FAD_binding_3"/>
    <property type="match status" value="1"/>
</dbReference>
<dbReference type="PRINTS" id="PR00420">
    <property type="entry name" value="RNGMNOXGNASE"/>
</dbReference>
<comment type="caution">
    <text evidence="3">The sequence shown here is derived from an EMBL/GenBank/DDBJ whole genome shotgun (WGS) entry which is preliminary data.</text>
</comment>
<evidence type="ECO:0000256" key="1">
    <source>
        <dbReference type="SAM" id="Phobius"/>
    </source>
</evidence>
<sequence length="459" mass="51538">MRAQGVTSRTHAIVIGGGIAGLVTARVLLKHYERVTVIERDHYPEEPVFRPGVPQGRHVHTILLRGQRVLEDLFPALKSKLLVQGAIERDYAEGIFYYGAPVAHTVPPVLVGWNASRVLLEWQIRQELVPFEQIHFLEGQEVIGLVEEKEQHRIVGVRVRERKPRVPGEEEHVTDLQADLVVDASGRDSHAPQWLQMLGHASPEETTINTYLGYATRAYEPVASIQHDWKSIAIQATTEQRRGGVLMVVEGGQWMIVLAGVNKDYPPTDDEGFLAFAKSLPDTSLYEAMKEATPISPIYSYRRTENRWRHFERLQRQPEGFLVLGDAACCFNPIYGQGMTVAILEAQVLDACLKKTQRQLTRTFQRKVARVIAGPWQLATMSDAPSTNNVQAKGSSRLLQRYVERVIALLPKDPKVFLTFLEVLNMLRSPLALFHPAILIKVLTTTGVAATQGRSEDLE</sequence>
<protein>
    <recommendedName>
        <fullName evidence="2">FAD-binding domain-containing protein</fullName>
    </recommendedName>
</protein>
<dbReference type="PANTHER" id="PTHR43422:SF3">
    <property type="entry name" value="THIAMINE THIAZOLE SYNTHASE"/>
    <property type="match status" value="1"/>
</dbReference>
<dbReference type="RefSeq" id="WP_201375408.1">
    <property type="nucleotide sequence ID" value="NZ_BNJG01000003.1"/>
</dbReference>
<keyword evidence="1" id="KW-0812">Transmembrane</keyword>
<feature type="transmembrane region" description="Helical" evidence="1">
    <location>
        <begin position="12"/>
        <end position="29"/>
    </location>
</feature>
<dbReference type="Gene3D" id="3.50.50.60">
    <property type="entry name" value="FAD/NAD(P)-binding domain"/>
    <property type="match status" value="1"/>
</dbReference>
<name>A0ABQ3V3Z8_9CHLR</name>
<dbReference type="SUPFAM" id="SSF51905">
    <property type="entry name" value="FAD/NAD(P)-binding domain"/>
    <property type="match status" value="1"/>
</dbReference>
<keyword evidence="1" id="KW-0472">Membrane</keyword>
<feature type="domain" description="FAD-binding" evidence="2">
    <location>
        <begin position="10"/>
        <end position="349"/>
    </location>
</feature>
<dbReference type="PANTHER" id="PTHR43422">
    <property type="entry name" value="THIAMINE THIAZOLE SYNTHASE"/>
    <property type="match status" value="1"/>
</dbReference>
<keyword evidence="1" id="KW-1133">Transmembrane helix</keyword>
<dbReference type="EMBL" id="BNJG01000003">
    <property type="protein sequence ID" value="GHO59200.1"/>
    <property type="molecule type" value="Genomic_DNA"/>
</dbReference>
<proteinExistence type="predicted"/>
<keyword evidence="4" id="KW-1185">Reference proteome</keyword>